<proteinExistence type="predicted"/>
<reference evidence="3" key="1">
    <citation type="journal article" date="2016" name="Nature">
        <title>The genome of the seagrass Zostera marina reveals angiosperm adaptation to the sea.</title>
        <authorList>
            <person name="Olsen J.L."/>
            <person name="Rouze P."/>
            <person name="Verhelst B."/>
            <person name="Lin Y.-C."/>
            <person name="Bayer T."/>
            <person name="Collen J."/>
            <person name="Dattolo E."/>
            <person name="De Paoli E."/>
            <person name="Dittami S."/>
            <person name="Maumus F."/>
            <person name="Michel G."/>
            <person name="Kersting A."/>
            <person name="Lauritano C."/>
            <person name="Lohaus R."/>
            <person name="Toepel M."/>
            <person name="Tonon T."/>
            <person name="Vanneste K."/>
            <person name="Amirebrahimi M."/>
            <person name="Brakel J."/>
            <person name="Bostroem C."/>
            <person name="Chovatia M."/>
            <person name="Grimwood J."/>
            <person name="Jenkins J.W."/>
            <person name="Jueterbock A."/>
            <person name="Mraz A."/>
            <person name="Stam W.T."/>
            <person name="Tice H."/>
            <person name="Bornberg-Bauer E."/>
            <person name="Green P.J."/>
            <person name="Pearson G.A."/>
            <person name="Procaccini G."/>
            <person name="Duarte C.M."/>
            <person name="Schmutz J."/>
            <person name="Reusch T.B.H."/>
            <person name="Van de Peer Y."/>
        </authorList>
    </citation>
    <scope>NUCLEOTIDE SEQUENCE [LARGE SCALE GENOMIC DNA]</scope>
    <source>
        <strain evidence="3">cv. Finnish</strain>
    </source>
</reference>
<name>A0A0K9NM05_ZOSMR</name>
<accession>A0A0K9NM05</accession>
<evidence type="ECO:0000313" key="2">
    <source>
        <dbReference type="EMBL" id="KMZ57796.1"/>
    </source>
</evidence>
<feature type="compositionally biased region" description="Low complexity" evidence="1">
    <location>
        <begin position="1"/>
        <end position="14"/>
    </location>
</feature>
<evidence type="ECO:0000256" key="1">
    <source>
        <dbReference type="SAM" id="MobiDB-lite"/>
    </source>
</evidence>
<dbReference type="EMBL" id="LFYR01002015">
    <property type="protein sequence ID" value="KMZ57796.1"/>
    <property type="molecule type" value="Genomic_DNA"/>
</dbReference>
<comment type="caution">
    <text evidence="2">The sequence shown here is derived from an EMBL/GenBank/DDBJ whole genome shotgun (WGS) entry which is preliminary data.</text>
</comment>
<gene>
    <name evidence="2" type="ORF">ZOSMA_81G00130</name>
</gene>
<protein>
    <submittedName>
        <fullName evidence="2">Uncharacterized protein</fullName>
    </submittedName>
</protein>
<dbReference type="Proteomes" id="UP000036987">
    <property type="component" value="Unassembled WGS sequence"/>
</dbReference>
<sequence>MKMAAAASEAAAASDSGIEPAAASDSGIEPAATSDSGIEPSAAQTRVLKDLFKEDGMVIPLEWKETTKNGVVKENQNEVRLFRQKKGKAKNQQDLRLMVISRNLTAICSMLRCKTKKEKTKEKARITEVRRIMAVNVVEREEDSISSAVSFCKRSFL</sequence>
<keyword evidence="3" id="KW-1185">Reference proteome</keyword>
<organism evidence="2 3">
    <name type="scientific">Zostera marina</name>
    <name type="common">Eelgrass</name>
    <dbReference type="NCBI Taxonomy" id="29655"/>
    <lineage>
        <taxon>Eukaryota</taxon>
        <taxon>Viridiplantae</taxon>
        <taxon>Streptophyta</taxon>
        <taxon>Embryophyta</taxon>
        <taxon>Tracheophyta</taxon>
        <taxon>Spermatophyta</taxon>
        <taxon>Magnoliopsida</taxon>
        <taxon>Liliopsida</taxon>
        <taxon>Zosteraceae</taxon>
        <taxon>Zostera</taxon>
    </lineage>
</organism>
<dbReference type="AlphaFoldDB" id="A0A0K9NM05"/>
<feature type="region of interest" description="Disordered" evidence="1">
    <location>
        <begin position="1"/>
        <end position="40"/>
    </location>
</feature>
<evidence type="ECO:0000313" key="3">
    <source>
        <dbReference type="Proteomes" id="UP000036987"/>
    </source>
</evidence>